<feature type="compositionally biased region" description="Low complexity" evidence="1">
    <location>
        <begin position="46"/>
        <end position="62"/>
    </location>
</feature>
<feature type="region of interest" description="Disordered" evidence="1">
    <location>
        <begin position="36"/>
        <end position="65"/>
    </location>
</feature>
<evidence type="ECO:0000259" key="2">
    <source>
        <dbReference type="Pfam" id="PF23295"/>
    </source>
</evidence>
<organism evidence="3 4">
    <name type="scientific">Ceratocystis lukuohia</name>
    <dbReference type="NCBI Taxonomy" id="2019550"/>
    <lineage>
        <taxon>Eukaryota</taxon>
        <taxon>Fungi</taxon>
        <taxon>Dikarya</taxon>
        <taxon>Ascomycota</taxon>
        <taxon>Pezizomycotina</taxon>
        <taxon>Sordariomycetes</taxon>
        <taxon>Hypocreomycetidae</taxon>
        <taxon>Microascales</taxon>
        <taxon>Ceratocystidaceae</taxon>
        <taxon>Ceratocystis</taxon>
    </lineage>
</organism>
<dbReference type="EMBL" id="JABSNW010000007">
    <property type="protein sequence ID" value="KAL2886062.1"/>
    <property type="molecule type" value="Genomic_DNA"/>
</dbReference>
<comment type="caution">
    <text evidence="3">The sequence shown here is derived from an EMBL/GenBank/DDBJ whole genome shotgun (WGS) entry which is preliminary data.</text>
</comment>
<accession>A0ABR4MCQ6</accession>
<dbReference type="Proteomes" id="UP001610728">
    <property type="component" value="Unassembled WGS sequence"/>
</dbReference>
<sequence>MATPTPRRYRSVTTSSIPPSVANDVLASLLDSLRTASEPLPPVPSAPTLKSSPASALSSSSSPAPPTYPSLPTLSAVLQKISVFLTSRPAPNPFQDDFRHQDGFGLLLTALHRFSGFYNPCTRTNEETSLLFEFLRAWLDVLGAVLAQHSGNRRFFKRKVGGGGASGAVGGWETLEATLANIGLGGSLLTLAESSESASWAVYSLFGKLLSFALGDKAFDTLFDSVVATETSDARAQALAQAQADEISSTNEGDYDSNTQSTKIEVSEDSILIQVSAENDSSARLASLTAQVRQITTPTTHFHNPDILRATVNLWLAMARSKLVSSEIRESVSLCSWLVLRVLASVVSISMFNLSALHGSGALSDFLRVCFSTDPSLVLASAERSMLMNLCKMLMYLGIPTPADTQFLLTSKSPMH</sequence>
<dbReference type="Pfam" id="PF23295">
    <property type="entry name" value="Arm_4"/>
    <property type="match status" value="1"/>
</dbReference>
<dbReference type="GeneID" id="98120629"/>
<feature type="compositionally biased region" description="Polar residues" evidence="1">
    <location>
        <begin position="246"/>
        <end position="261"/>
    </location>
</feature>
<evidence type="ECO:0000256" key="1">
    <source>
        <dbReference type="SAM" id="MobiDB-lite"/>
    </source>
</evidence>
<proteinExistence type="predicted"/>
<keyword evidence="4" id="KW-1185">Reference proteome</keyword>
<dbReference type="RefSeq" id="XP_070857242.1">
    <property type="nucleotide sequence ID" value="XM_071001359.1"/>
</dbReference>
<evidence type="ECO:0000313" key="4">
    <source>
        <dbReference type="Proteomes" id="UP001610728"/>
    </source>
</evidence>
<gene>
    <name evidence="3" type="ORF">HOO65_070524</name>
</gene>
<evidence type="ECO:0000313" key="3">
    <source>
        <dbReference type="EMBL" id="KAL2886062.1"/>
    </source>
</evidence>
<name>A0ABR4MCQ6_9PEZI</name>
<feature type="domain" description="Alfy-like armadillo-like repeat" evidence="2">
    <location>
        <begin position="56"/>
        <end position="399"/>
    </location>
</feature>
<protein>
    <submittedName>
        <fullName evidence="3">WD repeat and FYVE domain-containing protein</fullName>
    </submittedName>
</protein>
<feature type="region of interest" description="Disordered" evidence="1">
    <location>
        <begin position="239"/>
        <end position="261"/>
    </location>
</feature>
<reference evidence="3 4" key="1">
    <citation type="submission" date="2020-05" db="EMBL/GenBank/DDBJ databases">
        <title>Ceratocystis lukuohia genome.</title>
        <authorList>
            <person name="Harrington T.C."/>
            <person name="Kim K."/>
            <person name="Mayers C.G."/>
        </authorList>
    </citation>
    <scope>NUCLEOTIDE SEQUENCE [LARGE SCALE GENOMIC DNA]</scope>
    <source>
        <strain evidence="3 4">C4212</strain>
    </source>
</reference>
<dbReference type="InterPro" id="IPR056252">
    <property type="entry name" value="Alfy-like_Arm-like"/>
</dbReference>